<keyword evidence="2" id="KW-1185">Reference proteome</keyword>
<dbReference type="RefSeq" id="WP_120628600.1">
    <property type="nucleotide sequence ID" value="NZ_RAWG01000242.1"/>
</dbReference>
<accession>A0A3A8MYW7</accession>
<dbReference type="Proteomes" id="UP000273405">
    <property type="component" value="Unassembled WGS sequence"/>
</dbReference>
<evidence type="ECO:0000313" key="1">
    <source>
        <dbReference type="EMBL" id="RKH37438.1"/>
    </source>
</evidence>
<dbReference type="OrthoDB" id="5498851at2"/>
<dbReference type="InterPro" id="IPR016181">
    <property type="entry name" value="Acyl_CoA_acyltransferase"/>
</dbReference>
<protein>
    <submittedName>
        <fullName evidence="1">Uncharacterized protein</fullName>
    </submittedName>
</protein>
<dbReference type="AlphaFoldDB" id="A0A3A8MYW7"/>
<reference evidence="2" key="1">
    <citation type="submission" date="2018-09" db="EMBL/GenBank/DDBJ databases">
        <authorList>
            <person name="Livingstone P.G."/>
            <person name="Whitworth D.E."/>
        </authorList>
    </citation>
    <scope>NUCLEOTIDE SEQUENCE [LARGE SCALE GENOMIC DNA]</scope>
    <source>
        <strain evidence="2">CA040B</strain>
    </source>
</reference>
<sequence>MLLSLPQLRDSDEARFSCLTERELAERRREEGALVISHRGRYWEQSGAPGYFQPVHLLSRLAPPEATFPSMLCWGFRAALTPETAHEANGTLPVVRLKDLDSYDTSRLSSNRRNKLRKAQRLVRIVQLTGPALLLEQGYGVVRDALARTRHKRTPTQEEYFRNARKYFLNDHWCVLAGLIDGKLGGYMDGYVVDGVAYGVSAYYATWALPANISTGLSYEFAQVCRRLPGVRTLVGGLHAPEATQLGQFKDDLGYIVDPVPIRWGMNPLAQALIRWRRPHAYYRLTGRALAPAQEPVATATSRP</sequence>
<dbReference type="SUPFAM" id="SSF55729">
    <property type="entry name" value="Acyl-CoA N-acyltransferases (Nat)"/>
    <property type="match status" value="1"/>
</dbReference>
<name>A0A3A8MYW7_9BACT</name>
<organism evidence="1 2">
    <name type="scientific">Corallococcus sicarius</name>
    <dbReference type="NCBI Taxonomy" id="2316726"/>
    <lineage>
        <taxon>Bacteria</taxon>
        <taxon>Pseudomonadati</taxon>
        <taxon>Myxococcota</taxon>
        <taxon>Myxococcia</taxon>
        <taxon>Myxococcales</taxon>
        <taxon>Cystobacterineae</taxon>
        <taxon>Myxococcaceae</taxon>
        <taxon>Corallococcus</taxon>
    </lineage>
</organism>
<comment type="caution">
    <text evidence="1">The sequence shown here is derived from an EMBL/GenBank/DDBJ whole genome shotgun (WGS) entry which is preliminary data.</text>
</comment>
<dbReference type="EMBL" id="RAWG01000242">
    <property type="protein sequence ID" value="RKH37438.1"/>
    <property type="molecule type" value="Genomic_DNA"/>
</dbReference>
<evidence type="ECO:0000313" key="2">
    <source>
        <dbReference type="Proteomes" id="UP000273405"/>
    </source>
</evidence>
<gene>
    <name evidence="1" type="ORF">D7X12_29550</name>
</gene>
<proteinExistence type="predicted"/>